<reference evidence="2 3" key="1">
    <citation type="submission" date="2024-11" db="EMBL/GenBank/DDBJ databases">
        <title>The Natural Products Discovery Center: Release of the First 8490 Sequenced Strains for Exploring Actinobacteria Biosynthetic Diversity.</title>
        <authorList>
            <person name="Kalkreuter E."/>
            <person name="Kautsar S.A."/>
            <person name="Yang D."/>
            <person name="Bader C.D."/>
            <person name="Teijaro C.N."/>
            <person name="Fluegel L."/>
            <person name="Davis C.M."/>
            <person name="Simpson J.R."/>
            <person name="Lauterbach L."/>
            <person name="Steele A.D."/>
            <person name="Gui C."/>
            <person name="Meng S."/>
            <person name="Li G."/>
            <person name="Viehrig K."/>
            <person name="Ye F."/>
            <person name="Su P."/>
            <person name="Kiefer A.F."/>
            <person name="Nichols A."/>
            <person name="Cepeda A.J."/>
            <person name="Yan W."/>
            <person name="Fan B."/>
            <person name="Jiang Y."/>
            <person name="Adhikari A."/>
            <person name="Zheng C.-J."/>
            <person name="Schuster L."/>
            <person name="Cowan T.M."/>
            <person name="Smanski M.J."/>
            <person name="Chevrette M.G."/>
            <person name="De Carvalho L.P.S."/>
            <person name="Shen B."/>
        </authorList>
    </citation>
    <scope>NUCLEOTIDE SEQUENCE [LARGE SCALE GENOMIC DNA]</scope>
    <source>
        <strain evidence="2 3">NPDC020863</strain>
    </source>
</reference>
<sequence>MLTLVTGVTGKVGERFAPRLLQWGAPGDEVRVLVRDEAKGAPFAALGAQVAVGDVREEQDVRKALAGVDAVVNVAAAFRGVPDEEAWAVNRDAALGLARAALEAGVGRFVQVSTNLTYGLGRGRPLVEDDETVPGGEMWGAYPAAKAEAEQGLLELHRERGLDVRIGSLSFVYGEGDPHLADSLRWAGQWAAHQRLQLVHHADVARALLRLLTAPGVAGRKYNIVDDAPVTAVDLHRVNGVPLPEGMADRTDPDPWFGVCSNARLRAELGWRPLYPTLWTALDAGAL</sequence>
<dbReference type="InterPro" id="IPR001509">
    <property type="entry name" value="Epimerase_deHydtase"/>
</dbReference>
<dbReference type="InterPro" id="IPR051783">
    <property type="entry name" value="NAD(P)-dependent_oxidoreduct"/>
</dbReference>
<dbReference type="EMBL" id="JBJDQH010000006">
    <property type="protein sequence ID" value="MFK4267050.1"/>
    <property type="molecule type" value="Genomic_DNA"/>
</dbReference>
<name>A0ABW8LMA0_9ACTN</name>
<dbReference type="InterPro" id="IPR036291">
    <property type="entry name" value="NAD(P)-bd_dom_sf"/>
</dbReference>
<protein>
    <submittedName>
        <fullName evidence="2">NAD-dependent epimerase/dehydratase family protein</fullName>
    </submittedName>
</protein>
<dbReference type="Gene3D" id="3.40.50.720">
    <property type="entry name" value="NAD(P)-binding Rossmann-like Domain"/>
    <property type="match status" value="1"/>
</dbReference>
<dbReference type="Pfam" id="PF01370">
    <property type="entry name" value="Epimerase"/>
    <property type="match status" value="1"/>
</dbReference>
<dbReference type="Proteomes" id="UP001620295">
    <property type="component" value="Unassembled WGS sequence"/>
</dbReference>
<evidence type="ECO:0000259" key="1">
    <source>
        <dbReference type="Pfam" id="PF01370"/>
    </source>
</evidence>
<gene>
    <name evidence="2" type="ORF">ACI2L5_19230</name>
</gene>
<organism evidence="2 3">
    <name type="scientific">Streptomyces milbemycinicus</name>
    <dbReference type="NCBI Taxonomy" id="476552"/>
    <lineage>
        <taxon>Bacteria</taxon>
        <taxon>Bacillati</taxon>
        <taxon>Actinomycetota</taxon>
        <taxon>Actinomycetes</taxon>
        <taxon>Kitasatosporales</taxon>
        <taxon>Streptomycetaceae</taxon>
        <taxon>Streptomyces</taxon>
    </lineage>
</organism>
<keyword evidence="3" id="KW-1185">Reference proteome</keyword>
<accession>A0ABW8LMA0</accession>
<evidence type="ECO:0000313" key="3">
    <source>
        <dbReference type="Proteomes" id="UP001620295"/>
    </source>
</evidence>
<feature type="domain" description="NAD-dependent epimerase/dehydratase" evidence="1">
    <location>
        <begin position="4"/>
        <end position="224"/>
    </location>
</feature>
<dbReference type="SUPFAM" id="SSF51735">
    <property type="entry name" value="NAD(P)-binding Rossmann-fold domains"/>
    <property type="match status" value="1"/>
</dbReference>
<proteinExistence type="predicted"/>
<dbReference type="RefSeq" id="WP_358642427.1">
    <property type="nucleotide sequence ID" value="NZ_JBFAEV010000022.1"/>
</dbReference>
<dbReference type="PANTHER" id="PTHR48079:SF6">
    <property type="entry name" value="NAD(P)-BINDING DOMAIN-CONTAINING PROTEIN-RELATED"/>
    <property type="match status" value="1"/>
</dbReference>
<dbReference type="PANTHER" id="PTHR48079">
    <property type="entry name" value="PROTEIN YEEZ"/>
    <property type="match status" value="1"/>
</dbReference>
<comment type="caution">
    <text evidence="2">The sequence shown here is derived from an EMBL/GenBank/DDBJ whole genome shotgun (WGS) entry which is preliminary data.</text>
</comment>
<evidence type="ECO:0000313" key="2">
    <source>
        <dbReference type="EMBL" id="MFK4267050.1"/>
    </source>
</evidence>